<name>A0A9Q0NAZ0_9DIPT</name>
<dbReference type="Proteomes" id="UP001151699">
    <property type="component" value="Chromosome A"/>
</dbReference>
<dbReference type="EMBL" id="WJQU01000001">
    <property type="protein sequence ID" value="KAJ6646968.1"/>
    <property type="molecule type" value="Genomic_DNA"/>
</dbReference>
<comment type="caution">
    <text evidence="2">The sequence shown here is derived from an EMBL/GenBank/DDBJ whole genome shotgun (WGS) entry which is preliminary data.</text>
</comment>
<protein>
    <submittedName>
        <fullName evidence="2">Uncharacterized protein</fullName>
    </submittedName>
</protein>
<accession>A0A9Q0NAZ0</accession>
<gene>
    <name evidence="2" type="ORF">Bhyg_02185</name>
</gene>
<evidence type="ECO:0000256" key="1">
    <source>
        <dbReference type="SAM" id="MobiDB-lite"/>
    </source>
</evidence>
<evidence type="ECO:0000313" key="2">
    <source>
        <dbReference type="EMBL" id="KAJ6646968.1"/>
    </source>
</evidence>
<keyword evidence="3" id="KW-1185">Reference proteome</keyword>
<evidence type="ECO:0000313" key="3">
    <source>
        <dbReference type="Proteomes" id="UP001151699"/>
    </source>
</evidence>
<organism evidence="2 3">
    <name type="scientific">Pseudolycoriella hygida</name>
    <dbReference type="NCBI Taxonomy" id="35572"/>
    <lineage>
        <taxon>Eukaryota</taxon>
        <taxon>Metazoa</taxon>
        <taxon>Ecdysozoa</taxon>
        <taxon>Arthropoda</taxon>
        <taxon>Hexapoda</taxon>
        <taxon>Insecta</taxon>
        <taxon>Pterygota</taxon>
        <taxon>Neoptera</taxon>
        <taxon>Endopterygota</taxon>
        <taxon>Diptera</taxon>
        <taxon>Nematocera</taxon>
        <taxon>Sciaroidea</taxon>
        <taxon>Sciaridae</taxon>
        <taxon>Pseudolycoriella</taxon>
    </lineage>
</organism>
<dbReference type="AlphaFoldDB" id="A0A9Q0NAZ0"/>
<feature type="region of interest" description="Disordered" evidence="1">
    <location>
        <begin position="87"/>
        <end position="122"/>
    </location>
</feature>
<reference evidence="2" key="1">
    <citation type="submission" date="2022-07" db="EMBL/GenBank/DDBJ databases">
        <authorList>
            <person name="Trinca V."/>
            <person name="Uliana J.V.C."/>
            <person name="Torres T.T."/>
            <person name="Ward R.J."/>
            <person name="Monesi N."/>
        </authorList>
    </citation>
    <scope>NUCLEOTIDE SEQUENCE</scope>
    <source>
        <strain evidence="2">HSMRA1968</strain>
        <tissue evidence="2">Whole embryos</tissue>
    </source>
</reference>
<dbReference type="OrthoDB" id="7799403at2759"/>
<proteinExistence type="predicted"/>
<sequence length="122" mass="13647">MMLELDLRALGAEQCMDKIKASIVAWKQQAFLHARFLIALDMHKGDDLVLFGPLAQLLNKEGLRYDFVEKQCIISKELASPVTNTMVENVERQVGQNTSTERHESVPPEEPVSSDDSAAGQY</sequence>